<evidence type="ECO:0000313" key="2">
    <source>
        <dbReference type="Proteomes" id="UP001231189"/>
    </source>
</evidence>
<sequence>MSLNLFKHIAAEVTKYDRFFEQRRNAAGELGHSTYQKVTAALRMLAYGIPADLIDDHLSMGESTSILCVKRFVVAIVNVFGSTYLRAPNAQDTARLLEINANRGFPGMLGSIDCMHWSWKNCPAAWHGQFKGYKKDATIVLEAVADQETWIWHAFFGMPGSCNDINVLQRSPLMTRLAMREGPLVEFEANGHKYNYGYFLADGIYPRWQTFVKPIIQPKEFRFGVDKEGSYRLEVPISSELSAIDSDFSSGDEELSSPRFINTKTNENLAKIFSDMSFESSVDSDISSDLDSVDSFNLIDRSSIIGKICIIIIANLAPADNWARTKP</sequence>
<dbReference type="PANTHER" id="PTHR47150">
    <property type="entry name" value="OS12G0169200 PROTEIN"/>
    <property type="match status" value="1"/>
</dbReference>
<dbReference type="Pfam" id="PF04827">
    <property type="entry name" value="Plant_tran"/>
    <property type="match status" value="1"/>
</dbReference>
<dbReference type="PANTHER" id="PTHR47150:SF7">
    <property type="entry name" value="NUCLEASE"/>
    <property type="match status" value="1"/>
</dbReference>
<accession>A0AAD8WUM9</accession>
<protein>
    <recommendedName>
        <fullName evidence="3">Nuclease HARBI1</fullName>
    </recommendedName>
</protein>
<comment type="caution">
    <text evidence="1">The sequence shown here is derived from an EMBL/GenBank/DDBJ whole genome shotgun (WGS) entry which is preliminary data.</text>
</comment>
<dbReference type="AlphaFoldDB" id="A0AAD8WUM9"/>
<name>A0AAD8WUM9_LOLMU</name>
<reference evidence="1" key="1">
    <citation type="submission" date="2023-07" db="EMBL/GenBank/DDBJ databases">
        <title>A chromosome-level genome assembly of Lolium multiflorum.</title>
        <authorList>
            <person name="Chen Y."/>
            <person name="Copetti D."/>
            <person name="Kolliker R."/>
            <person name="Studer B."/>
        </authorList>
    </citation>
    <scope>NUCLEOTIDE SEQUENCE</scope>
    <source>
        <strain evidence="1">02402/16</strain>
        <tissue evidence="1">Leaf</tissue>
    </source>
</reference>
<dbReference type="InterPro" id="IPR006912">
    <property type="entry name" value="Harbinger_derived_prot"/>
</dbReference>
<dbReference type="Proteomes" id="UP001231189">
    <property type="component" value="Unassembled WGS sequence"/>
</dbReference>
<organism evidence="1 2">
    <name type="scientific">Lolium multiflorum</name>
    <name type="common">Italian ryegrass</name>
    <name type="synonym">Lolium perenne subsp. multiflorum</name>
    <dbReference type="NCBI Taxonomy" id="4521"/>
    <lineage>
        <taxon>Eukaryota</taxon>
        <taxon>Viridiplantae</taxon>
        <taxon>Streptophyta</taxon>
        <taxon>Embryophyta</taxon>
        <taxon>Tracheophyta</taxon>
        <taxon>Spermatophyta</taxon>
        <taxon>Magnoliopsida</taxon>
        <taxon>Liliopsida</taxon>
        <taxon>Poales</taxon>
        <taxon>Poaceae</taxon>
        <taxon>BOP clade</taxon>
        <taxon>Pooideae</taxon>
        <taxon>Poodae</taxon>
        <taxon>Poeae</taxon>
        <taxon>Poeae Chloroplast Group 2 (Poeae type)</taxon>
        <taxon>Loliodinae</taxon>
        <taxon>Loliinae</taxon>
        <taxon>Lolium</taxon>
    </lineage>
</organism>
<gene>
    <name evidence="1" type="ORF">QYE76_041972</name>
</gene>
<dbReference type="EMBL" id="JAUUTY010000002">
    <property type="protein sequence ID" value="KAK1681124.1"/>
    <property type="molecule type" value="Genomic_DNA"/>
</dbReference>
<keyword evidence="2" id="KW-1185">Reference proteome</keyword>
<proteinExistence type="predicted"/>
<evidence type="ECO:0000313" key="1">
    <source>
        <dbReference type="EMBL" id="KAK1681124.1"/>
    </source>
</evidence>
<evidence type="ECO:0008006" key="3">
    <source>
        <dbReference type="Google" id="ProtNLM"/>
    </source>
</evidence>